<proteinExistence type="predicted"/>
<feature type="transmembrane region" description="Helical" evidence="2">
    <location>
        <begin position="81"/>
        <end position="102"/>
    </location>
</feature>
<keyword evidence="2" id="KW-0472">Membrane</keyword>
<evidence type="ECO:0000313" key="3">
    <source>
        <dbReference type="EMBL" id="KJW12285.1"/>
    </source>
</evidence>
<feature type="region of interest" description="Disordered" evidence="1">
    <location>
        <begin position="1"/>
        <end position="71"/>
    </location>
</feature>
<protein>
    <submittedName>
        <fullName evidence="3">Uncharacterized protein</fullName>
    </submittedName>
</protein>
<dbReference type="AlphaFoldDB" id="A0A0F3RQY0"/>
<gene>
    <name evidence="3" type="ORF">VC81_10375</name>
</gene>
<name>A0A0F3RQY0_9LACO</name>
<feature type="compositionally biased region" description="Basic and acidic residues" evidence="1">
    <location>
        <begin position="18"/>
        <end position="51"/>
    </location>
</feature>
<keyword evidence="2" id="KW-1133">Transmembrane helix</keyword>
<organism evidence="3 4">
    <name type="scientific">Levilactobacillus spicheri</name>
    <dbReference type="NCBI Taxonomy" id="216463"/>
    <lineage>
        <taxon>Bacteria</taxon>
        <taxon>Bacillati</taxon>
        <taxon>Bacillota</taxon>
        <taxon>Bacilli</taxon>
        <taxon>Lactobacillales</taxon>
        <taxon>Lactobacillaceae</taxon>
        <taxon>Levilactobacillus</taxon>
    </lineage>
</organism>
<evidence type="ECO:0000256" key="2">
    <source>
        <dbReference type="SAM" id="Phobius"/>
    </source>
</evidence>
<reference evidence="3 4" key="1">
    <citation type="submission" date="2015-03" db="EMBL/GenBank/DDBJ databases">
        <authorList>
            <person name="Zheng J."/>
            <person name="Ganezle M."/>
        </authorList>
    </citation>
    <scope>NUCLEOTIDE SEQUENCE [LARGE SCALE GENOMIC DNA]</scope>
    <source>
        <strain evidence="3 4">LP38</strain>
    </source>
</reference>
<keyword evidence="2" id="KW-0812">Transmembrane</keyword>
<dbReference type="Proteomes" id="UP000033491">
    <property type="component" value="Unassembled WGS sequence"/>
</dbReference>
<dbReference type="PATRIC" id="fig|216463.3.peg.1333"/>
<dbReference type="EMBL" id="JZCR01000021">
    <property type="protein sequence ID" value="KJW12285.1"/>
    <property type="molecule type" value="Genomic_DNA"/>
</dbReference>
<sequence>MSGRDWQSDDDQQPQTRADYRRKQAEAGREFEERDRKRVAVERKYARDHPTPDAPDDTPGESPATPLTQSELKTQRLKRRLNWAIAWLALGIIAVFLILRFVEF</sequence>
<dbReference type="OrthoDB" id="2249706at2"/>
<dbReference type="STRING" id="216463.VC81_10375"/>
<comment type="caution">
    <text evidence="3">The sequence shown here is derived from an EMBL/GenBank/DDBJ whole genome shotgun (WGS) entry which is preliminary data.</text>
</comment>
<dbReference type="RefSeq" id="WP_045808008.1">
    <property type="nucleotide sequence ID" value="NZ_JZCR01000021.1"/>
</dbReference>
<evidence type="ECO:0000256" key="1">
    <source>
        <dbReference type="SAM" id="MobiDB-lite"/>
    </source>
</evidence>
<accession>A0A0F3RQY0</accession>
<evidence type="ECO:0000313" key="4">
    <source>
        <dbReference type="Proteomes" id="UP000033491"/>
    </source>
</evidence>